<evidence type="ECO:0000313" key="2">
    <source>
        <dbReference type="EMBL" id="KAK1751501.1"/>
    </source>
</evidence>
<feature type="region of interest" description="Disordered" evidence="1">
    <location>
        <begin position="299"/>
        <end position="333"/>
    </location>
</feature>
<name>A0AAJ0B4I4_9PEZI</name>
<dbReference type="EMBL" id="MU839842">
    <property type="protein sequence ID" value="KAK1751501.1"/>
    <property type="molecule type" value="Genomic_DNA"/>
</dbReference>
<gene>
    <name evidence="2" type="ORF">QBC47DRAFT_82620</name>
</gene>
<organism evidence="2 3">
    <name type="scientific">Echria macrotheca</name>
    <dbReference type="NCBI Taxonomy" id="438768"/>
    <lineage>
        <taxon>Eukaryota</taxon>
        <taxon>Fungi</taxon>
        <taxon>Dikarya</taxon>
        <taxon>Ascomycota</taxon>
        <taxon>Pezizomycotina</taxon>
        <taxon>Sordariomycetes</taxon>
        <taxon>Sordariomycetidae</taxon>
        <taxon>Sordariales</taxon>
        <taxon>Schizotheciaceae</taxon>
        <taxon>Echria</taxon>
    </lineage>
</organism>
<dbReference type="AlphaFoldDB" id="A0AAJ0B4I4"/>
<accession>A0AAJ0B4I4</accession>
<reference evidence="2" key="1">
    <citation type="submission" date="2023-06" db="EMBL/GenBank/DDBJ databases">
        <title>Genome-scale phylogeny and comparative genomics of the fungal order Sordariales.</title>
        <authorList>
            <consortium name="Lawrence Berkeley National Laboratory"/>
            <person name="Hensen N."/>
            <person name="Bonometti L."/>
            <person name="Westerberg I."/>
            <person name="Brannstrom I.O."/>
            <person name="Guillou S."/>
            <person name="Cros-Aarteil S."/>
            <person name="Calhoun S."/>
            <person name="Haridas S."/>
            <person name="Kuo A."/>
            <person name="Mondo S."/>
            <person name="Pangilinan J."/>
            <person name="Riley R."/>
            <person name="Labutti K."/>
            <person name="Andreopoulos B."/>
            <person name="Lipzen A."/>
            <person name="Chen C."/>
            <person name="Yanf M."/>
            <person name="Daum C."/>
            <person name="Ng V."/>
            <person name="Clum A."/>
            <person name="Steindorff A."/>
            <person name="Ohm R."/>
            <person name="Martin F."/>
            <person name="Silar P."/>
            <person name="Natvig D."/>
            <person name="Lalanne C."/>
            <person name="Gautier V."/>
            <person name="Ament-Velasquez S.L."/>
            <person name="Kruys A."/>
            <person name="Hutchinson M.I."/>
            <person name="Powell A.J."/>
            <person name="Barry K."/>
            <person name="Miller A.N."/>
            <person name="Grigoriev I.V."/>
            <person name="Debuchy R."/>
            <person name="Gladieux P."/>
            <person name="Thoren M.H."/>
            <person name="Johannesson H."/>
        </authorList>
    </citation>
    <scope>NUCLEOTIDE SEQUENCE</scope>
    <source>
        <strain evidence="2">PSN4</strain>
    </source>
</reference>
<evidence type="ECO:0000256" key="1">
    <source>
        <dbReference type="SAM" id="MobiDB-lite"/>
    </source>
</evidence>
<keyword evidence="3" id="KW-1185">Reference proteome</keyword>
<dbReference type="Proteomes" id="UP001239445">
    <property type="component" value="Unassembled WGS sequence"/>
</dbReference>
<sequence>MLRPRAEPPAERYWASCGNLRRRTCHDERREGGGSAFFGLAGVIPDLSNHSRRAARLPDSAVVRPRIAWTSSDTVSHSMAPMDTLTLTVRRRPGPWPGVSAPSPFRVFGVWSRVLAQGGRGAAQLRRGVRNALVSHANQGPARPPRTAVQIGASHRERQGGWPPRKNKHHTSPALGRAAAVAQDSNRPHREKKHGADTAVFVGTLESAATSLGFGLQQRVAQTSKNCAACSHCLIPSHHVSFLLPSTGFLLTMPDSQRAEDSGAAASDLLLTWRPSGAFWGERSPTSSWDVPDMVVASTGSQQEQGGLTRSSEACNEETSQRTTNQHPGPAEEAGISTATANARRGRPCTIPCGICGWVTGEWSAVDGRGSGGVQRRAKGCSWASNPGLPAGLFMVDVAGFLAKFSMSCASGGLCAGKPNGAGPRWMAFPPNFRSL</sequence>
<evidence type="ECO:0000313" key="3">
    <source>
        <dbReference type="Proteomes" id="UP001239445"/>
    </source>
</evidence>
<comment type="caution">
    <text evidence="2">The sequence shown here is derived from an EMBL/GenBank/DDBJ whole genome shotgun (WGS) entry which is preliminary data.</text>
</comment>
<proteinExistence type="predicted"/>
<feature type="compositionally biased region" description="Polar residues" evidence="1">
    <location>
        <begin position="299"/>
        <end position="327"/>
    </location>
</feature>
<protein>
    <submittedName>
        <fullName evidence="2">Uncharacterized protein</fullName>
    </submittedName>
</protein>